<organism evidence="2 3">
    <name type="scientific">Colletotrichum navitas</name>
    <dbReference type="NCBI Taxonomy" id="681940"/>
    <lineage>
        <taxon>Eukaryota</taxon>
        <taxon>Fungi</taxon>
        <taxon>Dikarya</taxon>
        <taxon>Ascomycota</taxon>
        <taxon>Pezizomycotina</taxon>
        <taxon>Sordariomycetes</taxon>
        <taxon>Hypocreomycetidae</taxon>
        <taxon>Glomerellales</taxon>
        <taxon>Glomerellaceae</taxon>
        <taxon>Colletotrichum</taxon>
        <taxon>Colletotrichum graminicola species complex</taxon>
    </lineage>
</organism>
<reference evidence="2" key="1">
    <citation type="submission" date="2021-06" db="EMBL/GenBank/DDBJ databases">
        <title>Comparative genomics, transcriptomics and evolutionary studies reveal genomic signatures of adaptation to plant cell wall in hemibiotrophic fungi.</title>
        <authorList>
            <consortium name="DOE Joint Genome Institute"/>
            <person name="Baroncelli R."/>
            <person name="Diaz J.F."/>
            <person name="Benocci T."/>
            <person name="Peng M."/>
            <person name="Battaglia E."/>
            <person name="Haridas S."/>
            <person name="Andreopoulos W."/>
            <person name="Labutti K."/>
            <person name="Pangilinan J."/>
            <person name="Floch G.L."/>
            <person name="Makela M.R."/>
            <person name="Henrissat B."/>
            <person name="Grigoriev I.V."/>
            <person name="Crouch J.A."/>
            <person name="De Vries R.P."/>
            <person name="Sukno S.A."/>
            <person name="Thon M.R."/>
        </authorList>
    </citation>
    <scope>NUCLEOTIDE SEQUENCE</scope>
    <source>
        <strain evidence="2">CBS 125086</strain>
    </source>
</reference>
<evidence type="ECO:0000313" key="3">
    <source>
        <dbReference type="Proteomes" id="UP001230504"/>
    </source>
</evidence>
<keyword evidence="3" id="KW-1185">Reference proteome</keyword>
<sequence>MVRPGRESAPAGVEVVSVEFLIDSSRWRTSNHAGYRSSPVLFDRLLPFGFRENSGPLWGRRVRSGAKRDSSPTRRKSSRYVRGSEKARHMARSKLASAVDDD</sequence>
<protein>
    <submittedName>
        <fullName evidence="2">Uncharacterized protein</fullName>
    </submittedName>
</protein>
<name>A0AAD8Q805_9PEZI</name>
<evidence type="ECO:0000256" key="1">
    <source>
        <dbReference type="SAM" id="MobiDB-lite"/>
    </source>
</evidence>
<dbReference type="Proteomes" id="UP001230504">
    <property type="component" value="Unassembled WGS sequence"/>
</dbReference>
<proteinExistence type="predicted"/>
<dbReference type="GeneID" id="85437141"/>
<accession>A0AAD8Q805</accession>
<dbReference type="AlphaFoldDB" id="A0AAD8Q805"/>
<evidence type="ECO:0000313" key="2">
    <source>
        <dbReference type="EMBL" id="KAK1597445.1"/>
    </source>
</evidence>
<feature type="region of interest" description="Disordered" evidence="1">
    <location>
        <begin position="59"/>
        <end position="102"/>
    </location>
</feature>
<comment type="caution">
    <text evidence="2">The sequence shown here is derived from an EMBL/GenBank/DDBJ whole genome shotgun (WGS) entry which is preliminary data.</text>
</comment>
<dbReference type="EMBL" id="JAHLJV010000008">
    <property type="protein sequence ID" value="KAK1597445.1"/>
    <property type="molecule type" value="Genomic_DNA"/>
</dbReference>
<dbReference type="RefSeq" id="XP_060418235.1">
    <property type="nucleotide sequence ID" value="XM_060552901.1"/>
</dbReference>
<gene>
    <name evidence="2" type="ORF">LY79DRAFT_385901</name>
</gene>